<evidence type="ECO:0000313" key="6">
    <source>
        <dbReference type="EMBL" id="KIM40708.1"/>
    </source>
</evidence>
<evidence type="ECO:0000256" key="4">
    <source>
        <dbReference type="RuleBase" id="RU004514"/>
    </source>
</evidence>
<dbReference type="PANTHER" id="PTHR10146">
    <property type="entry name" value="PROLINE SYNTHETASE CO-TRANSCRIBED BACTERIAL HOMOLOG PROTEIN"/>
    <property type="match status" value="1"/>
</dbReference>
<dbReference type="EMBL" id="KN831782">
    <property type="protein sequence ID" value="KIM40708.1"/>
    <property type="molecule type" value="Genomic_DNA"/>
</dbReference>
<dbReference type="PANTHER" id="PTHR10146:SF14">
    <property type="entry name" value="PYRIDOXAL PHOSPHATE HOMEOSTASIS PROTEIN"/>
    <property type="match status" value="1"/>
</dbReference>
<sequence length="272" mass="29667">MASSSSSVQQASKERTEELLESLAEIRSRVKAVSQSNSSPTLVAVSKYKPASDVLACYNHGQRDFGENYVQELEEKARILPADIRWHFIGTLQSNKAKALASIPNLYSVQTLGSIKGATALNKALPTDRTSPLRVLIQINTSGEDSKSGIPPLSDSSSLENSELVLLATHILKECPKLRLEGLMTIGALELSLAASETEKNADFERLKETRDVLDRYLKVTYPEALDRWGDEASRRLVLSMGMSGDFEAALKAGSDIVRVGTGIFGQRPKKS</sequence>
<feature type="modified residue" description="N6-(pyridoxal phosphate)lysine" evidence="2 3">
    <location>
        <position position="47"/>
    </location>
</feature>
<comment type="cofactor">
    <cofactor evidence="3">
        <name>pyridoxal 5'-phosphate</name>
        <dbReference type="ChEBI" id="CHEBI:597326"/>
    </cofactor>
</comment>
<evidence type="ECO:0000256" key="1">
    <source>
        <dbReference type="ARBA" id="ARBA00022898"/>
    </source>
</evidence>
<dbReference type="Pfam" id="PF01168">
    <property type="entry name" value="Ala_racemase_N"/>
    <property type="match status" value="1"/>
</dbReference>
<evidence type="ECO:0000256" key="3">
    <source>
        <dbReference type="PIRSR" id="PIRSR004848-1"/>
    </source>
</evidence>
<keyword evidence="1 2" id="KW-0663">Pyridoxal phosphate</keyword>
<dbReference type="NCBIfam" id="TIGR00044">
    <property type="entry name" value="YggS family pyridoxal phosphate-dependent enzyme"/>
    <property type="match status" value="1"/>
</dbReference>
<feature type="domain" description="Alanine racemase N-terminal" evidence="5">
    <location>
        <begin position="23"/>
        <end position="269"/>
    </location>
</feature>
<dbReference type="InterPro" id="IPR011078">
    <property type="entry name" value="PyrdxlP_homeostasis"/>
</dbReference>
<organism evidence="6 7">
    <name type="scientific">Hebeloma cylindrosporum</name>
    <dbReference type="NCBI Taxonomy" id="76867"/>
    <lineage>
        <taxon>Eukaryota</taxon>
        <taxon>Fungi</taxon>
        <taxon>Dikarya</taxon>
        <taxon>Basidiomycota</taxon>
        <taxon>Agaricomycotina</taxon>
        <taxon>Agaricomycetes</taxon>
        <taxon>Agaricomycetidae</taxon>
        <taxon>Agaricales</taxon>
        <taxon>Agaricineae</taxon>
        <taxon>Hymenogastraceae</taxon>
        <taxon>Hebeloma</taxon>
    </lineage>
</organism>
<evidence type="ECO:0000313" key="7">
    <source>
        <dbReference type="Proteomes" id="UP000053424"/>
    </source>
</evidence>
<dbReference type="HOGENOM" id="CLU_059988_2_0_1"/>
<dbReference type="Gene3D" id="3.20.20.10">
    <property type="entry name" value="Alanine racemase"/>
    <property type="match status" value="1"/>
</dbReference>
<comment type="function">
    <text evidence="2">Pyridoxal 5'-phosphate (PLP)-binding protein, which may be involved in intracellular homeostatic regulation of pyridoxal 5'-phosphate (PLP), the active form of vitamin B6.</text>
</comment>
<comment type="similarity">
    <text evidence="2 4">Belongs to the pyridoxal phosphate-binding protein YggS/PROSC family.</text>
</comment>
<dbReference type="Proteomes" id="UP000053424">
    <property type="component" value="Unassembled WGS sequence"/>
</dbReference>
<name>A0A0C2XSN6_HEBCY</name>
<evidence type="ECO:0000259" key="5">
    <source>
        <dbReference type="Pfam" id="PF01168"/>
    </source>
</evidence>
<dbReference type="STRING" id="686832.A0A0C2XSN6"/>
<proteinExistence type="inferred from homology"/>
<dbReference type="OrthoDB" id="10264196at2759"/>
<accession>A0A0C2XSN6</accession>
<dbReference type="HAMAP" id="MF_02087">
    <property type="entry name" value="PLP_homeostasis"/>
    <property type="match status" value="1"/>
</dbReference>
<gene>
    <name evidence="6" type="ORF">M413DRAFT_19252</name>
</gene>
<dbReference type="CDD" id="cd06822">
    <property type="entry name" value="PLPDE_III_YBL036c_euk"/>
    <property type="match status" value="1"/>
</dbReference>
<evidence type="ECO:0000256" key="2">
    <source>
        <dbReference type="HAMAP-Rule" id="MF_03225"/>
    </source>
</evidence>
<dbReference type="PIRSF" id="PIRSF004848">
    <property type="entry name" value="YBL036c_PLPDEIII"/>
    <property type="match status" value="1"/>
</dbReference>
<dbReference type="InterPro" id="IPR001608">
    <property type="entry name" value="Ala_racemase_N"/>
</dbReference>
<dbReference type="GO" id="GO:0030170">
    <property type="term" value="F:pyridoxal phosphate binding"/>
    <property type="evidence" value="ECO:0007669"/>
    <property type="project" value="UniProtKB-UniRule"/>
</dbReference>
<dbReference type="FunFam" id="3.20.20.10:FF:000018">
    <property type="entry name" value="Pyridoxal phosphate homeostasis protein"/>
    <property type="match status" value="1"/>
</dbReference>
<dbReference type="PROSITE" id="PS01211">
    <property type="entry name" value="UPF0001"/>
    <property type="match status" value="1"/>
</dbReference>
<reference evidence="7" key="2">
    <citation type="submission" date="2015-01" db="EMBL/GenBank/DDBJ databases">
        <title>Evolutionary Origins and Diversification of the Mycorrhizal Mutualists.</title>
        <authorList>
            <consortium name="DOE Joint Genome Institute"/>
            <consortium name="Mycorrhizal Genomics Consortium"/>
            <person name="Kohler A."/>
            <person name="Kuo A."/>
            <person name="Nagy L.G."/>
            <person name="Floudas D."/>
            <person name="Copeland A."/>
            <person name="Barry K.W."/>
            <person name="Cichocki N."/>
            <person name="Veneault-Fourrey C."/>
            <person name="LaButti K."/>
            <person name="Lindquist E.A."/>
            <person name="Lipzen A."/>
            <person name="Lundell T."/>
            <person name="Morin E."/>
            <person name="Murat C."/>
            <person name="Riley R."/>
            <person name="Ohm R."/>
            <person name="Sun H."/>
            <person name="Tunlid A."/>
            <person name="Henrissat B."/>
            <person name="Grigoriev I.V."/>
            <person name="Hibbett D.S."/>
            <person name="Martin F."/>
        </authorList>
    </citation>
    <scope>NUCLEOTIDE SEQUENCE [LARGE SCALE GENOMIC DNA]</scope>
    <source>
        <strain evidence="7">h7</strain>
    </source>
</reference>
<protein>
    <recommendedName>
        <fullName evidence="2">Pyridoxal phosphate homeostasis protein</fullName>
        <shortName evidence="2">PLP homeostasis protein</shortName>
    </recommendedName>
</protein>
<dbReference type="AlphaFoldDB" id="A0A0C2XSN6"/>
<dbReference type="InterPro" id="IPR029066">
    <property type="entry name" value="PLP-binding_barrel"/>
</dbReference>
<keyword evidence="7" id="KW-1185">Reference proteome</keyword>
<reference evidence="6 7" key="1">
    <citation type="submission" date="2014-04" db="EMBL/GenBank/DDBJ databases">
        <authorList>
            <consortium name="DOE Joint Genome Institute"/>
            <person name="Kuo A."/>
            <person name="Gay G."/>
            <person name="Dore J."/>
            <person name="Kohler A."/>
            <person name="Nagy L.G."/>
            <person name="Floudas D."/>
            <person name="Copeland A."/>
            <person name="Barry K.W."/>
            <person name="Cichocki N."/>
            <person name="Veneault-Fourrey C."/>
            <person name="LaButti K."/>
            <person name="Lindquist E.A."/>
            <person name="Lipzen A."/>
            <person name="Lundell T."/>
            <person name="Morin E."/>
            <person name="Murat C."/>
            <person name="Sun H."/>
            <person name="Tunlid A."/>
            <person name="Henrissat B."/>
            <person name="Grigoriev I.V."/>
            <person name="Hibbett D.S."/>
            <person name="Martin F."/>
            <person name="Nordberg H.P."/>
            <person name="Cantor M.N."/>
            <person name="Hua S.X."/>
        </authorList>
    </citation>
    <scope>NUCLEOTIDE SEQUENCE [LARGE SCALE GENOMIC DNA]</scope>
    <source>
        <strain evidence="7">h7</strain>
    </source>
</reference>
<dbReference type="SUPFAM" id="SSF51419">
    <property type="entry name" value="PLP-binding barrel"/>
    <property type="match status" value="1"/>
</dbReference>